<protein>
    <recommendedName>
        <fullName evidence="1">N-acetyltransferase domain-containing protein</fullName>
    </recommendedName>
</protein>
<dbReference type="InterPro" id="IPR016181">
    <property type="entry name" value="Acyl_CoA_acyltransferase"/>
</dbReference>
<dbReference type="Gene3D" id="1.20.1290.10">
    <property type="entry name" value="AhpD-like"/>
    <property type="match status" value="1"/>
</dbReference>
<dbReference type="OrthoDB" id="9801997at2"/>
<dbReference type="Pfam" id="PF14542">
    <property type="entry name" value="Acetyltransf_CG"/>
    <property type="match status" value="1"/>
</dbReference>
<name>A0A511MQ64_9NOCA</name>
<evidence type="ECO:0000313" key="2">
    <source>
        <dbReference type="EMBL" id="GEM42740.1"/>
    </source>
</evidence>
<sequence>MKPDVSHDRVWIDKQTPAAFRALSKVASEVRAAGAAVGLDRKLIELINLRVSQLNGCAFCLDTHQRAALAAGNTEQELAVLPAWRRTELYTPQEQAALALAEITATLPDEATMERDYAFARKHLTDDQLSVVIWAATTIGAFNRVSILSKHPVRASKEKSTMTAAASESKVVRNDEKNRYEVTYGGELAGFAEYEERDDETVFTHTEIDGAFSGKGLGSTLAKHAIEDVIERGRVIRPLCPFIKAYLDKHPQYDAQVIGKGITR</sequence>
<dbReference type="Gene3D" id="3.40.630.30">
    <property type="match status" value="1"/>
</dbReference>
<dbReference type="InterPro" id="IPR004675">
    <property type="entry name" value="AhpD_core"/>
</dbReference>
<dbReference type="SUPFAM" id="SSF69118">
    <property type="entry name" value="AhpD-like"/>
    <property type="match status" value="1"/>
</dbReference>
<keyword evidence="3" id="KW-1185">Reference proteome</keyword>
<dbReference type="PANTHER" id="PTHR35446">
    <property type="entry name" value="SI:CH211-175M2.5"/>
    <property type="match status" value="1"/>
</dbReference>
<reference evidence="2 3" key="1">
    <citation type="submission" date="2019-07" db="EMBL/GenBank/DDBJ databases">
        <title>Whole genome shotgun sequence of Nocardia ninae NBRC 108245.</title>
        <authorList>
            <person name="Hosoyama A."/>
            <person name="Uohara A."/>
            <person name="Ohji S."/>
            <person name="Ichikawa N."/>
        </authorList>
    </citation>
    <scope>NUCLEOTIDE SEQUENCE [LARGE SCALE GENOMIC DNA]</scope>
    <source>
        <strain evidence="2 3">NBRC 108245</strain>
    </source>
</reference>
<dbReference type="InterPro" id="IPR003779">
    <property type="entry name" value="CMD-like"/>
</dbReference>
<evidence type="ECO:0000313" key="3">
    <source>
        <dbReference type="Proteomes" id="UP000321424"/>
    </source>
</evidence>
<dbReference type="EMBL" id="BJXA01000076">
    <property type="protein sequence ID" value="GEM42740.1"/>
    <property type="molecule type" value="Genomic_DNA"/>
</dbReference>
<dbReference type="Proteomes" id="UP000321424">
    <property type="component" value="Unassembled WGS sequence"/>
</dbReference>
<dbReference type="PANTHER" id="PTHR35446:SF2">
    <property type="entry name" value="CARBOXYMUCONOLACTONE DECARBOXYLASE-LIKE DOMAIN-CONTAINING PROTEIN"/>
    <property type="match status" value="1"/>
</dbReference>
<proteinExistence type="predicted"/>
<dbReference type="InterPro" id="IPR031165">
    <property type="entry name" value="GNAT_YJDJ"/>
</dbReference>
<dbReference type="InterPro" id="IPR029032">
    <property type="entry name" value="AhpD-like"/>
</dbReference>
<dbReference type="NCBIfam" id="TIGR00778">
    <property type="entry name" value="ahpD_dom"/>
    <property type="match status" value="1"/>
</dbReference>
<evidence type="ECO:0000259" key="1">
    <source>
        <dbReference type="PROSITE" id="PS51729"/>
    </source>
</evidence>
<comment type="caution">
    <text evidence="2">The sequence shown here is derived from an EMBL/GenBank/DDBJ whole genome shotgun (WGS) entry which is preliminary data.</text>
</comment>
<dbReference type="SUPFAM" id="SSF55729">
    <property type="entry name" value="Acyl-CoA N-acyltransferases (Nat)"/>
    <property type="match status" value="1"/>
</dbReference>
<accession>A0A511MQ64</accession>
<dbReference type="AlphaFoldDB" id="A0A511MQ64"/>
<organism evidence="2 3">
    <name type="scientific">Nocardia ninae NBRC 108245</name>
    <dbReference type="NCBI Taxonomy" id="1210091"/>
    <lineage>
        <taxon>Bacteria</taxon>
        <taxon>Bacillati</taxon>
        <taxon>Actinomycetota</taxon>
        <taxon>Actinomycetes</taxon>
        <taxon>Mycobacteriales</taxon>
        <taxon>Nocardiaceae</taxon>
        <taxon>Nocardia</taxon>
    </lineage>
</organism>
<dbReference type="PROSITE" id="PS51729">
    <property type="entry name" value="GNAT_YJDJ"/>
    <property type="match status" value="1"/>
</dbReference>
<gene>
    <name evidence="2" type="ORF">NN4_72590</name>
</gene>
<feature type="domain" description="N-acetyltransferase" evidence="1">
    <location>
        <begin position="172"/>
        <end position="258"/>
    </location>
</feature>
<dbReference type="Pfam" id="PF02627">
    <property type="entry name" value="CMD"/>
    <property type="match status" value="1"/>
</dbReference>
<dbReference type="GO" id="GO:0051920">
    <property type="term" value="F:peroxiredoxin activity"/>
    <property type="evidence" value="ECO:0007669"/>
    <property type="project" value="InterPro"/>
</dbReference>